<dbReference type="CDD" id="cd06225">
    <property type="entry name" value="HAMP"/>
    <property type="match status" value="1"/>
</dbReference>
<evidence type="ECO:0000259" key="13">
    <source>
        <dbReference type="PROSITE" id="PS50885"/>
    </source>
</evidence>
<evidence type="ECO:0000256" key="3">
    <source>
        <dbReference type="ARBA" id="ARBA00012438"/>
    </source>
</evidence>
<dbReference type="SUPFAM" id="SSF55874">
    <property type="entry name" value="ATPase domain of HSP90 chaperone/DNA topoisomerase II/histidine kinase"/>
    <property type="match status" value="1"/>
</dbReference>
<evidence type="ECO:0000256" key="4">
    <source>
        <dbReference type="ARBA" id="ARBA00022553"/>
    </source>
</evidence>
<dbReference type="EMBL" id="MAGO01000005">
    <property type="protein sequence ID" value="OCC15517.1"/>
    <property type="molecule type" value="Genomic_DNA"/>
</dbReference>
<keyword evidence="4" id="KW-0597">Phosphoprotein</keyword>
<evidence type="ECO:0000256" key="8">
    <source>
        <dbReference type="ARBA" id="ARBA00022840"/>
    </source>
</evidence>
<evidence type="ECO:0000256" key="1">
    <source>
        <dbReference type="ARBA" id="ARBA00000085"/>
    </source>
</evidence>
<dbReference type="GO" id="GO:0004673">
    <property type="term" value="F:protein histidine kinase activity"/>
    <property type="evidence" value="ECO:0007669"/>
    <property type="project" value="UniProtKB-EC"/>
</dbReference>
<dbReference type="STRING" id="1156395.DBT_1264"/>
<comment type="catalytic activity">
    <reaction evidence="1">
        <text>ATP + protein L-histidine = ADP + protein N-phospho-L-histidine.</text>
        <dbReference type="EC" id="2.7.13.3"/>
    </reaction>
</comment>
<dbReference type="SMART" id="SM00304">
    <property type="entry name" value="HAMP"/>
    <property type="match status" value="1"/>
</dbReference>
<evidence type="ECO:0000256" key="11">
    <source>
        <dbReference type="SAM" id="Phobius"/>
    </source>
</evidence>
<evidence type="ECO:0000256" key="7">
    <source>
        <dbReference type="ARBA" id="ARBA00022777"/>
    </source>
</evidence>
<proteinExistence type="predicted"/>
<dbReference type="InterPro" id="IPR003660">
    <property type="entry name" value="HAMP_dom"/>
</dbReference>
<evidence type="ECO:0000256" key="6">
    <source>
        <dbReference type="ARBA" id="ARBA00022741"/>
    </source>
</evidence>
<dbReference type="SUPFAM" id="SSF158472">
    <property type="entry name" value="HAMP domain-like"/>
    <property type="match status" value="1"/>
</dbReference>
<reference evidence="14 15" key="1">
    <citation type="submission" date="2016-06" db="EMBL/GenBank/DDBJ databases">
        <title>Respiratory ammonification of nitrate coupled to the oxidation of elemental sulfur in deep-sea autotrophic thermophilic bacteria.</title>
        <authorList>
            <person name="Slobodkina G.B."/>
            <person name="Mardanov A.V."/>
            <person name="Ravin N.V."/>
            <person name="Frolova A.A."/>
            <person name="Viryasiv M.B."/>
            <person name="Chernyh N.A."/>
            <person name="Bonch-Osmolovskaya E.A."/>
            <person name="Slobodkin A.I."/>
        </authorList>
    </citation>
    <scope>NUCLEOTIDE SEQUENCE [LARGE SCALE GENOMIC DNA]</scope>
    <source>
        <strain evidence="14 15">S69</strain>
    </source>
</reference>
<dbReference type="PROSITE" id="PS50109">
    <property type="entry name" value="HIS_KIN"/>
    <property type="match status" value="1"/>
</dbReference>
<dbReference type="SMART" id="SM00387">
    <property type="entry name" value="HATPase_c"/>
    <property type="match status" value="1"/>
</dbReference>
<sequence>MKPTLAVKIVLIILVVECLALTCLSYVFVYYGKRLVFREIEERGKAISGFLAKMSEYPLVAWNPDPLWDSIRAVMLQKDVIGVEVRGNGNELLLHLGTIEHSDEAMIFHRDVLVEAREFVDEEAVIGEMDSNQKKIGVVTVCLSKQKFYENLENLELTVFVLAVCTFWVSAILAVYSVHYFVGRPLKILIRGVEKVSKGDLETEIHISTNDELERVSSAFNSMVRALRRNLEKRIKDAEKSAQEKNLIILGELSSMLIHEVGNMLNRFSVIEYQLGAEKLSEKGRELLDNFAKELKTLMRFTENVQLFAKKPDLKPRSMELVGFLKGIVASFNFMNPKGLNYVLEFDSDKCVLFADEDAVRQVIVNIITNASDASPKGGTVRIGLKQQSDFVTIEVSDQGAGIPDDVKDKIFTPFFTTKGPKGTGLGLYISRSMVEALGGKIYFESYPGKGTTFFIEFPLMTTS</sequence>
<dbReference type="GO" id="GO:0005524">
    <property type="term" value="F:ATP binding"/>
    <property type="evidence" value="ECO:0007669"/>
    <property type="project" value="UniProtKB-KW"/>
</dbReference>
<organism evidence="14 15">
    <name type="scientific">Dissulfuribacter thermophilus</name>
    <dbReference type="NCBI Taxonomy" id="1156395"/>
    <lineage>
        <taxon>Bacteria</taxon>
        <taxon>Pseudomonadati</taxon>
        <taxon>Thermodesulfobacteriota</taxon>
        <taxon>Dissulfuribacteria</taxon>
        <taxon>Dissulfuribacterales</taxon>
        <taxon>Dissulfuribacteraceae</taxon>
        <taxon>Dissulfuribacter</taxon>
    </lineage>
</organism>
<comment type="caution">
    <text evidence="14">The sequence shown here is derived from an EMBL/GenBank/DDBJ whole genome shotgun (WGS) entry which is preliminary data.</text>
</comment>
<feature type="transmembrane region" description="Helical" evidence="11">
    <location>
        <begin position="6"/>
        <end position="31"/>
    </location>
</feature>
<keyword evidence="15" id="KW-1185">Reference proteome</keyword>
<feature type="transmembrane region" description="Helical" evidence="11">
    <location>
        <begin position="157"/>
        <end position="182"/>
    </location>
</feature>
<dbReference type="InterPro" id="IPR036890">
    <property type="entry name" value="HATPase_C_sf"/>
</dbReference>
<keyword evidence="7 14" id="KW-0418">Kinase</keyword>
<keyword evidence="11" id="KW-0812">Transmembrane</keyword>
<keyword evidence="11" id="KW-1133">Transmembrane helix</keyword>
<evidence type="ECO:0000259" key="12">
    <source>
        <dbReference type="PROSITE" id="PS50109"/>
    </source>
</evidence>
<keyword evidence="9" id="KW-0902">Two-component regulatory system</keyword>
<keyword evidence="10" id="KW-0175">Coiled coil</keyword>
<dbReference type="GO" id="GO:0000156">
    <property type="term" value="F:phosphorelay response regulator activity"/>
    <property type="evidence" value="ECO:0007669"/>
    <property type="project" value="TreeGrafter"/>
</dbReference>
<evidence type="ECO:0000313" key="14">
    <source>
        <dbReference type="EMBL" id="OCC15517.1"/>
    </source>
</evidence>
<dbReference type="GO" id="GO:0016020">
    <property type="term" value="C:membrane"/>
    <property type="evidence" value="ECO:0007669"/>
    <property type="project" value="UniProtKB-SubCell"/>
</dbReference>
<dbReference type="AlphaFoldDB" id="A0A1B9F6F1"/>
<dbReference type="Gene3D" id="6.10.340.10">
    <property type="match status" value="1"/>
</dbReference>
<dbReference type="RefSeq" id="WP_067617759.1">
    <property type="nucleotide sequence ID" value="NZ_MAGO01000005.1"/>
</dbReference>
<dbReference type="PANTHER" id="PTHR42878">
    <property type="entry name" value="TWO-COMPONENT HISTIDINE KINASE"/>
    <property type="match status" value="1"/>
</dbReference>
<name>A0A1B9F6F1_9BACT</name>
<feature type="domain" description="HAMP" evidence="13">
    <location>
        <begin position="180"/>
        <end position="232"/>
    </location>
</feature>
<dbReference type="PANTHER" id="PTHR42878:SF7">
    <property type="entry name" value="SENSOR HISTIDINE KINASE GLRK"/>
    <property type="match status" value="1"/>
</dbReference>
<feature type="domain" description="Histidine kinase" evidence="12">
    <location>
        <begin position="256"/>
        <end position="462"/>
    </location>
</feature>
<dbReference type="Proteomes" id="UP000093080">
    <property type="component" value="Unassembled WGS sequence"/>
</dbReference>
<dbReference type="PRINTS" id="PR00344">
    <property type="entry name" value="BCTRLSENSOR"/>
</dbReference>
<keyword evidence="8" id="KW-0067">ATP-binding</keyword>
<protein>
    <recommendedName>
        <fullName evidence="3">histidine kinase</fullName>
        <ecNumber evidence="3">2.7.13.3</ecNumber>
    </recommendedName>
</protein>
<dbReference type="EC" id="2.7.13.3" evidence="3"/>
<keyword evidence="11" id="KW-0472">Membrane</keyword>
<dbReference type="PROSITE" id="PS50885">
    <property type="entry name" value="HAMP"/>
    <property type="match status" value="1"/>
</dbReference>
<dbReference type="InterPro" id="IPR050351">
    <property type="entry name" value="BphY/WalK/GraS-like"/>
</dbReference>
<evidence type="ECO:0000256" key="2">
    <source>
        <dbReference type="ARBA" id="ARBA00004370"/>
    </source>
</evidence>
<dbReference type="Gene3D" id="3.30.565.10">
    <property type="entry name" value="Histidine kinase-like ATPase, C-terminal domain"/>
    <property type="match status" value="1"/>
</dbReference>
<evidence type="ECO:0000313" key="15">
    <source>
        <dbReference type="Proteomes" id="UP000093080"/>
    </source>
</evidence>
<dbReference type="InterPro" id="IPR003594">
    <property type="entry name" value="HATPase_dom"/>
</dbReference>
<dbReference type="Pfam" id="PF02518">
    <property type="entry name" value="HATPase_c"/>
    <property type="match status" value="1"/>
</dbReference>
<dbReference type="GO" id="GO:0030295">
    <property type="term" value="F:protein kinase activator activity"/>
    <property type="evidence" value="ECO:0007669"/>
    <property type="project" value="TreeGrafter"/>
</dbReference>
<dbReference type="InterPro" id="IPR005467">
    <property type="entry name" value="His_kinase_dom"/>
</dbReference>
<gene>
    <name evidence="14" type="ORF">DBT_1264</name>
</gene>
<keyword evidence="5" id="KW-0808">Transferase</keyword>
<dbReference type="OrthoDB" id="9781147at2"/>
<dbReference type="GO" id="GO:0007234">
    <property type="term" value="P:osmosensory signaling via phosphorelay pathway"/>
    <property type="evidence" value="ECO:0007669"/>
    <property type="project" value="TreeGrafter"/>
</dbReference>
<evidence type="ECO:0000256" key="5">
    <source>
        <dbReference type="ARBA" id="ARBA00022679"/>
    </source>
</evidence>
<keyword evidence="6" id="KW-0547">Nucleotide-binding</keyword>
<evidence type="ECO:0000256" key="9">
    <source>
        <dbReference type="ARBA" id="ARBA00023012"/>
    </source>
</evidence>
<accession>A0A1B9F6F1</accession>
<feature type="coiled-coil region" evidence="10">
    <location>
        <begin position="221"/>
        <end position="248"/>
    </location>
</feature>
<evidence type="ECO:0000256" key="10">
    <source>
        <dbReference type="SAM" id="Coils"/>
    </source>
</evidence>
<dbReference type="InterPro" id="IPR004358">
    <property type="entry name" value="Sig_transdc_His_kin-like_C"/>
</dbReference>
<comment type="subcellular location">
    <subcellularLocation>
        <location evidence="2">Membrane</location>
    </subcellularLocation>
</comment>
<dbReference type="Pfam" id="PF00672">
    <property type="entry name" value="HAMP"/>
    <property type="match status" value="1"/>
</dbReference>